<dbReference type="AlphaFoldDB" id="A0A173TAT2"/>
<dbReference type="RefSeq" id="WP_055258788.1">
    <property type="nucleotide sequence ID" value="NZ_CYXT01000014.1"/>
</dbReference>
<protein>
    <submittedName>
        <fullName evidence="1">Uncharacterized protein</fullName>
    </submittedName>
</protein>
<evidence type="ECO:0000313" key="1">
    <source>
        <dbReference type="EMBL" id="CUM99189.1"/>
    </source>
</evidence>
<dbReference type="EMBL" id="CYXT01000014">
    <property type="protein sequence ID" value="CUM99189.1"/>
    <property type="molecule type" value="Genomic_DNA"/>
</dbReference>
<evidence type="ECO:0000313" key="2">
    <source>
        <dbReference type="Proteomes" id="UP000095598"/>
    </source>
</evidence>
<proteinExistence type="predicted"/>
<accession>A0A173TAT2</accession>
<gene>
    <name evidence="1" type="ORF">ERS852425_01903</name>
</gene>
<dbReference type="Proteomes" id="UP000095598">
    <property type="component" value="Unassembled WGS sequence"/>
</dbReference>
<organism evidence="1 2">
    <name type="scientific">Anaerostipes hadrus</name>
    <dbReference type="NCBI Taxonomy" id="649756"/>
    <lineage>
        <taxon>Bacteria</taxon>
        <taxon>Bacillati</taxon>
        <taxon>Bacillota</taxon>
        <taxon>Clostridia</taxon>
        <taxon>Lachnospirales</taxon>
        <taxon>Lachnospiraceae</taxon>
        <taxon>Anaerostipes</taxon>
    </lineage>
</organism>
<sequence length="194" mass="23503">MKKENKKYPMLNILDNKGHRIKHSHQRITKGFADCDTFNIGTYLSQLIPAMLKDFKENKHSYPVFYKEDGETMLPEEESCKKWNEILDRMIFLWNELDNELCSKKNPYEEEFMKAFEKYNETYGFLGEGLMSEEEKKKAENTSSVKVHFMNEVPEYKEIHDKYMKEQKKIEEYQVQCKDEAFDLMKQYFYDLWD</sequence>
<name>A0A173TAT2_ANAHA</name>
<reference evidence="1 2" key="1">
    <citation type="submission" date="2015-09" db="EMBL/GenBank/DDBJ databases">
        <authorList>
            <consortium name="Pathogen Informatics"/>
        </authorList>
    </citation>
    <scope>NUCLEOTIDE SEQUENCE [LARGE SCALE GENOMIC DNA]</scope>
    <source>
        <strain evidence="1 2">2789STDY5608868</strain>
    </source>
</reference>